<feature type="domain" description="CobB/CobQ-like glutamine amidotransferase" evidence="3">
    <location>
        <begin position="22"/>
        <end position="215"/>
    </location>
</feature>
<keyword evidence="1 2" id="KW-0315">Glutamine amidotransferase</keyword>
<dbReference type="PROSITE" id="PS51274">
    <property type="entry name" value="GATASE_COBBQ"/>
    <property type="match status" value="1"/>
</dbReference>
<dbReference type="GO" id="GO:0140282">
    <property type="term" value="F:carbon-nitrogen ligase activity on lipid II"/>
    <property type="evidence" value="ECO:0007669"/>
    <property type="project" value="UniProtKB-UniRule"/>
</dbReference>
<dbReference type="HAMAP" id="MF_02213">
    <property type="entry name" value="Lipid_II_synth_GatD"/>
    <property type="match status" value="1"/>
</dbReference>
<evidence type="ECO:0000256" key="2">
    <source>
        <dbReference type="HAMAP-Rule" id="MF_02213"/>
    </source>
</evidence>
<feature type="active site" evidence="2">
    <location>
        <position position="208"/>
    </location>
</feature>
<feature type="binding site" evidence="2">
    <location>
        <position position="144"/>
    </location>
    <ligand>
        <name>substrate</name>
    </ligand>
</feature>
<sequence length="263" mass="28416">MPSAEVTRADATRGASSGRRVRIAHLYPELLNLYGDSGNILVLRKRLEWRGLGADVMEVHVDDTPSFSNVDLVFIGGGTDREQRIVCEKLLGVRNELAAFVEDGGVLAAVCGGYQLLGESYAMGDEKLPGLSLVDLRTERGTPRLIGNVAVKSRICPHVIVGYENHGGRTYLGDGVEPLGRVAYGNGNDGTSGFEGCLYKNVVGTYVHGPLLPKNPGVADYLLSRALERRYGDGSLEPLDDTEELAANQAMYDRMMSGDIETQ</sequence>
<evidence type="ECO:0000313" key="4">
    <source>
        <dbReference type="EMBL" id="MST72640.1"/>
    </source>
</evidence>
<evidence type="ECO:0000313" key="5">
    <source>
        <dbReference type="Proteomes" id="UP000469325"/>
    </source>
</evidence>
<dbReference type="AlphaFoldDB" id="A0A6N7XAR2"/>
<dbReference type="EC" id="3.5.1.2" evidence="2"/>
<keyword evidence="2" id="KW-0133">Cell shape</keyword>
<dbReference type="InterPro" id="IPR011698">
    <property type="entry name" value="GATase_3"/>
</dbReference>
<comment type="subunit">
    <text evidence="2">Forms a heterodimer with MurT.</text>
</comment>
<dbReference type="GO" id="GO:0009252">
    <property type="term" value="P:peptidoglycan biosynthetic process"/>
    <property type="evidence" value="ECO:0007669"/>
    <property type="project" value="UniProtKB-UniRule"/>
</dbReference>
<evidence type="ECO:0000259" key="3">
    <source>
        <dbReference type="Pfam" id="PF07685"/>
    </source>
</evidence>
<evidence type="ECO:0000256" key="1">
    <source>
        <dbReference type="ARBA" id="ARBA00022962"/>
    </source>
</evidence>
<dbReference type="GO" id="GO:0008360">
    <property type="term" value="P:regulation of cell shape"/>
    <property type="evidence" value="ECO:0007669"/>
    <property type="project" value="UniProtKB-KW"/>
</dbReference>
<dbReference type="GO" id="GO:0016740">
    <property type="term" value="F:transferase activity"/>
    <property type="evidence" value="ECO:0007669"/>
    <property type="project" value="UniProtKB-KW"/>
</dbReference>
<dbReference type="EMBL" id="VUNC01000004">
    <property type="protein sequence ID" value="MST72640.1"/>
    <property type="molecule type" value="Genomic_DNA"/>
</dbReference>
<keyword evidence="2" id="KW-0961">Cell wall biogenesis/degradation</keyword>
<organism evidence="4 5">
    <name type="scientific">Olsenella porci</name>
    <dbReference type="NCBI Taxonomy" id="2652279"/>
    <lineage>
        <taxon>Bacteria</taxon>
        <taxon>Bacillati</taxon>
        <taxon>Actinomycetota</taxon>
        <taxon>Coriobacteriia</taxon>
        <taxon>Coriobacteriales</taxon>
        <taxon>Atopobiaceae</taxon>
        <taxon>Olsenella</taxon>
    </lineage>
</organism>
<name>A0A6N7XAR2_9ACTN</name>
<comment type="catalytic activity">
    <reaction evidence="2">
        <text>L-glutamine + H2O = L-glutamate + NH4(+)</text>
        <dbReference type="Rhea" id="RHEA:15889"/>
        <dbReference type="ChEBI" id="CHEBI:15377"/>
        <dbReference type="ChEBI" id="CHEBI:28938"/>
        <dbReference type="ChEBI" id="CHEBI:29985"/>
        <dbReference type="ChEBI" id="CHEBI:58359"/>
        <dbReference type="EC" id="3.5.1.2"/>
    </reaction>
</comment>
<dbReference type="Proteomes" id="UP000469325">
    <property type="component" value="Unassembled WGS sequence"/>
</dbReference>
<dbReference type="GO" id="GO:0009236">
    <property type="term" value="P:cobalamin biosynthetic process"/>
    <property type="evidence" value="ECO:0007669"/>
    <property type="project" value="InterPro"/>
</dbReference>
<keyword evidence="2" id="KW-0436">Ligase</keyword>
<comment type="function">
    <text evidence="2">The lipid II isoglutaminyl synthase complex catalyzes the formation of alpha-D-isoglutamine in the cell wall lipid II stem peptide. The GatD subunit catalyzes the hydrolysis of glutamine to glutamate and ammonia. The resulting ammonia molecule is channeled to the active site of MurT.</text>
</comment>
<dbReference type="GO" id="GO:0071555">
    <property type="term" value="P:cell wall organization"/>
    <property type="evidence" value="ECO:0007669"/>
    <property type="project" value="UniProtKB-KW"/>
</dbReference>
<keyword evidence="5" id="KW-1185">Reference proteome</keyword>
<gene>
    <name evidence="2" type="primary">gatD</name>
    <name evidence="4" type="ORF">FYJ68_05915</name>
</gene>
<reference evidence="4 5" key="1">
    <citation type="submission" date="2019-08" db="EMBL/GenBank/DDBJ databases">
        <title>In-depth cultivation of the pig gut microbiome towards novel bacterial diversity and tailored functional studies.</title>
        <authorList>
            <person name="Wylensek D."/>
            <person name="Hitch T.C.A."/>
            <person name="Clavel T."/>
        </authorList>
    </citation>
    <scope>NUCLEOTIDE SEQUENCE [LARGE SCALE GENOMIC DNA]</scope>
    <source>
        <strain evidence="4 5">CA-Schmier-601-WT-1</strain>
    </source>
</reference>
<keyword evidence="4" id="KW-0808">Transferase</keyword>
<comment type="catalytic activity">
    <reaction evidence="2">
        <text>beta-D-GlcNAc-(1-&gt;4)-Mur2Ac(oyl-L-Ala-gamma-D-Glu-L-Lys-D-Ala-D-Ala)-di-trans,octa-cis-undecaprenyl diphosphate + L-glutamine + ATP + H2O = beta-D-GlcNAc-(1-&gt;4)-Mur2Ac(oyl-L-Ala-D-isoglutaminyl-L-Lys-D-Ala-D-Ala)-di-trans,octa-cis-undecaprenyl diphosphate + L-glutamate + ADP + phosphate + H(+)</text>
        <dbReference type="Rhea" id="RHEA:57928"/>
        <dbReference type="ChEBI" id="CHEBI:15377"/>
        <dbReference type="ChEBI" id="CHEBI:15378"/>
        <dbReference type="ChEBI" id="CHEBI:29985"/>
        <dbReference type="ChEBI" id="CHEBI:30616"/>
        <dbReference type="ChEBI" id="CHEBI:43474"/>
        <dbReference type="ChEBI" id="CHEBI:58359"/>
        <dbReference type="ChEBI" id="CHEBI:60033"/>
        <dbReference type="ChEBI" id="CHEBI:62233"/>
        <dbReference type="ChEBI" id="CHEBI:456216"/>
        <dbReference type="EC" id="6.3.5.13"/>
    </reaction>
</comment>
<dbReference type="InterPro" id="IPR029062">
    <property type="entry name" value="Class_I_gatase-like"/>
</dbReference>
<dbReference type="RefSeq" id="WP_154434990.1">
    <property type="nucleotide sequence ID" value="NZ_VUNC01000004.1"/>
</dbReference>
<dbReference type="InterPro" id="IPR043702">
    <property type="entry name" value="Lipid_II_synth_GatD"/>
</dbReference>
<dbReference type="InterPro" id="IPR033949">
    <property type="entry name" value="CobQ_GATase1"/>
</dbReference>
<proteinExistence type="inferred from homology"/>
<dbReference type="Pfam" id="PF07685">
    <property type="entry name" value="GATase_3"/>
    <property type="match status" value="1"/>
</dbReference>
<accession>A0A6N7XAR2</accession>
<dbReference type="PANTHER" id="PTHR21343:SF9">
    <property type="entry name" value="LIPID II ISOGLUTAMINYL SYNTHASE (GLUTAMINE-HYDROLYZING) SUBUNIT GATD"/>
    <property type="match status" value="1"/>
</dbReference>
<comment type="similarity">
    <text evidence="2">Belongs to the CobB/CobQ family. GatD subfamily.</text>
</comment>
<dbReference type="SUPFAM" id="SSF52317">
    <property type="entry name" value="Class I glutamine amidotransferase-like"/>
    <property type="match status" value="1"/>
</dbReference>
<comment type="caution">
    <text evidence="4">The sequence shown here is derived from an EMBL/GenBank/DDBJ whole genome shotgun (WGS) entry which is preliminary data.</text>
</comment>
<feature type="active site" description="Nucleophile" evidence="2">
    <location>
        <position position="111"/>
    </location>
</feature>
<comment type="pathway">
    <text evidence="2">Cell wall biogenesis; peptidoglycan biosynthesis.</text>
</comment>
<keyword evidence="2" id="KW-0573">Peptidoglycan synthesis</keyword>
<protein>
    <recommendedName>
        <fullName evidence="2">Lipid II isoglutaminyl synthase (glutamine-hydrolyzing) subunit GatD</fullName>
        <ecNumber evidence="2">6.3.5.13</ecNumber>
    </recommendedName>
    <alternativeName>
        <fullName evidence="2">Lipid II isoglutaminyl synthase glutaminase subunit</fullName>
        <ecNumber evidence="2">3.5.1.2</ecNumber>
    </alternativeName>
</protein>
<dbReference type="Gene3D" id="3.40.50.880">
    <property type="match status" value="1"/>
</dbReference>
<dbReference type="CDD" id="cd01750">
    <property type="entry name" value="GATase1_CobQ"/>
    <property type="match status" value="1"/>
</dbReference>
<dbReference type="PANTHER" id="PTHR21343">
    <property type="entry name" value="DETHIOBIOTIN SYNTHETASE"/>
    <property type="match status" value="1"/>
</dbReference>
<dbReference type="EC" id="6.3.5.13" evidence="2"/>
<dbReference type="GO" id="GO:0004359">
    <property type="term" value="F:glutaminase activity"/>
    <property type="evidence" value="ECO:0007669"/>
    <property type="project" value="UniProtKB-UniRule"/>
</dbReference>
<dbReference type="UniPathway" id="UPA00219"/>
<keyword evidence="2" id="KW-0378">Hydrolase</keyword>